<dbReference type="Proteomes" id="UP000639772">
    <property type="component" value="Unassembled WGS sequence"/>
</dbReference>
<comment type="caution">
    <text evidence="2">The sequence shown here is derived from an EMBL/GenBank/DDBJ whole genome shotgun (WGS) entry which is preliminary data.</text>
</comment>
<accession>A0A835QPQ6</accession>
<dbReference type="Pfam" id="PF06101">
    <property type="entry name" value="Vps62"/>
    <property type="match status" value="1"/>
</dbReference>
<dbReference type="EMBL" id="JADCNM010000008">
    <property type="protein sequence ID" value="KAG0472413.1"/>
    <property type="molecule type" value="Genomic_DNA"/>
</dbReference>
<dbReference type="AlphaFoldDB" id="A0A835QPQ6"/>
<sequence>MSNFDGEMIEMYFSEHSFGTWMVVSEMEFEEGKPVAYASLNGHAFYSKEGLVLRGSDELGIGIRNDAAKGKARMDAGEVRGCGGGVLAGGGGGGAGVVGVSEEWGPKVEYKVDKELQKLERLLPKNLVKALRKLVDRLPAEVLGEEGPTGPKLKSSWDGDEP</sequence>
<dbReference type="OrthoDB" id="188042at2759"/>
<dbReference type="PANTHER" id="PTHR48152:SF3">
    <property type="entry name" value="DUF946 FAMILY PROTEIN (DUF946)"/>
    <property type="match status" value="1"/>
</dbReference>
<evidence type="ECO:0000313" key="3">
    <source>
        <dbReference type="Proteomes" id="UP000639772"/>
    </source>
</evidence>
<organism evidence="2 3">
    <name type="scientific">Vanilla planifolia</name>
    <name type="common">Vanilla</name>
    <dbReference type="NCBI Taxonomy" id="51239"/>
    <lineage>
        <taxon>Eukaryota</taxon>
        <taxon>Viridiplantae</taxon>
        <taxon>Streptophyta</taxon>
        <taxon>Embryophyta</taxon>
        <taxon>Tracheophyta</taxon>
        <taxon>Spermatophyta</taxon>
        <taxon>Magnoliopsida</taxon>
        <taxon>Liliopsida</taxon>
        <taxon>Asparagales</taxon>
        <taxon>Orchidaceae</taxon>
        <taxon>Vanilloideae</taxon>
        <taxon>Vanilleae</taxon>
        <taxon>Vanilla</taxon>
    </lineage>
</organism>
<gene>
    <name evidence="2" type="ORF">HPP92_016959</name>
</gene>
<dbReference type="InterPro" id="IPR009291">
    <property type="entry name" value="Vps62"/>
</dbReference>
<protein>
    <submittedName>
        <fullName evidence="2">Uncharacterized protein</fullName>
    </submittedName>
</protein>
<name>A0A835QPQ6_VANPL</name>
<feature type="region of interest" description="Disordered" evidence="1">
    <location>
        <begin position="141"/>
        <end position="162"/>
    </location>
</feature>
<proteinExistence type="predicted"/>
<dbReference type="PANTHER" id="PTHR48152">
    <property type="entry name" value="F1C9.34 PROTEIN"/>
    <property type="match status" value="1"/>
</dbReference>
<evidence type="ECO:0000313" key="2">
    <source>
        <dbReference type="EMBL" id="KAG0472413.1"/>
    </source>
</evidence>
<reference evidence="2 3" key="1">
    <citation type="journal article" date="2020" name="Nat. Food">
        <title>A phased Vanilla planifolia genome enables genetic improvement of flavour and production.</title>
        <authorList>
            <person name="Hasing T."/>
            <person name="Tang H."/>
            <person name="Brym M."/>
            <person name="Khazi F."/>
            <person name="Huang T."/>
            <person name="Chambers A.H."/>
        </authorList>
    </citation>
    <scope>NUCLEOTIDE SEQUENCE [LARGE SCALE GENOMIC DNA]</scope>
    <source>
        <tissue evidence="2">Leaf</tissue>
    </source>
</reference>
<evidence type="ECO:0000256" key="1">
    <source>
        <dbReference type="SAM" id="MobiDB-lite"/>
    </source>
</evidence>